<feature type="compositionally biased region" description="Basic and acidic residues" evidence="8">
    <location>
        <begin position="205"/>
        <end position="215"/>
    </location>
</feature>
<feature type="compositionally biased region" description="Basic and acidic residues" evidence="8">
    <location>
        <begin position="253"/>
        <end position="266"/>
    </location>
</feature>
<evidence type="ECO:0000256" key="8">
    <source>
        <dbReference type="SAM" id="MobiDB-lite"/>
    </source>
</evidence>
<name>A0AA40BBX6_9PEZI</name>
<dbReference type="Pfam" id="PF14474">
    <property type="entry name" value="RTC4"/>
    <property type="match status" value="1"/>
</dbReference>
<gene>
    <name evidence="10" type="ORF">B0H67DRAFT_639678</name>
</gene>
<keyword evidence="11" id="KW-1185">Reference proteome</keyword>
<evidence type="ECO:0000313" key="11">
    <source>
        <dbReference type="Proteomes" id="UP001172102"/>
    </source>
</evidence>
<feature type="compositionally biased region" description="Polar residues" evidence="8">
    <location>
        <begin position="187"/>
        <end position="196"/>
    </location>
</feature>
<dbReference type="GO" id="GO:0005634">
    <property type="term" value="C:nucleus"/>
    <property type="evidence" value="ECO:0007669"/>
    <property type="project" value="UniProtKB-SubCell"/>
</dbReference>
<dbReference type="AlphaFoldDB" id="A0AA40BBX6"/>
<keyword evidence="6" id="KW-0963">Cytoplasm</keyword>
<evidence type="ECO:0000256" key="3">
    <source>
        <dbReference type="ARBA" id="ARBA00004496"/>
    </source>
</evidence>
<evidence type="ECO:0000256" key="6">
    <source>
        <dbReference type="ARBA" id="ARBA00022490"/>
    </source>
</evidence>
<feature type="region of interest" description="Disordered" evidence="8">
    <location>
        <begin position="1"/>
        <end position="267"/>
    </location>
</feature>
<comment type="function">
    <text evidence="1">May be involved in a process influencing telomere capping.</text>
</comment>
<dbReference type="Proteomes" id="UP001172102">
    <property type="component" value="Unassembled WGS sequence"/>
</dbReference>
<dbReference type="EMBL" id="JAUKUA010000001">
    <property type="protein sequence ID" value="KAK0731264.1"/>
    <property type="molecule type" value="Genomic_DNA"/>
</dbReference>
<feature type="compositionally biased region" description="Low complexity" evidence="8">
    <location>
        <begin position="295"/>
        <end position="305"/>
    </location>
</feature>
<feature type="compositionally biased region" description="Basic residues" evidence="8">
    <location>
        <begin position="236"/>
        <end position="252"/>
    </location>
</feature>
<evidence type="ECO:0000256" key="7">
    <source>
        <dbReference type="ARBA" id="ARBA00023242"/>
    </source>
</evidence>
<comment type="subcellular location">
    <subcellularLocation>
        <location evidence="3">Cytoplasm</location>
    </subcellularLocation>
    <subcellularLocation>
        <location evidence="2">Nucleus</location>
    </subcellularLocation>
</comment>
<dbReference type="SMART" id="SM01312">
    <property type="entry name" value="RTC4"/>
    <property type="match status" value="1"/>
</dbReference>
<dbReference type="GO" id="GO:0005737">
    <property type="term" value="C:cytoplasm"/>
    <property type="evidence" value="ECO:0007669"/>
    <property type="project" value="UniProtKB-SubCell"/>
</dbReference>
<feature type="domain" description="Restriction of telomere capping protein 4 C-terminal" evidence="9">
    <location>
        <begin position="389"/>
        <end position="505"/>
    </location>
</feature>
<evidence type="ECO:0000313" key="10">
    <source>
        <dbReference type="EMBL" id="KAK0731264.1"/>
    </source>
</evidence>
<dbReference type="InterPro" id="IPR028094">
    <property type="entry name" value="RTC4_C"/>
</dbReference>
<dbReference type="PANTHER" id="PTHR41391:SF1">
    <property type="entry name" value="RESTRICTION OF TELOMERE CAPPING PROTEIN 4"/>
    <property type="match status" value="1"/>
</dbReference>
<keyword evidence="7" id="KW-0539">Nucleus</keyword>
<comment type="caution">
    <text evidence="10">The sequence shown here is derived from an EMBL/GenBank/DDBJ whole genome shotgun (WGS) entry which is preliminary data.</text>
</comment>
<accession>A0AA40BBX6</accession>
<dbReference type="InterPro" id="IPR039024">
    <property type="entry name" value="RTC4"/>
</dbReference>
<dbReference type="PANTHER" id="PTHR41391">
    <property type="entry name" value="RESTRICTION OF TELOMERE CAPPING PROTEIN 4"/>
    <property type="match status" value="1"/>
</dbReference>
<sequence length="526" mass="59708">MAAHKQRTAGLTANRYVPPLLKQVNGKIVSGTRQEKLKPEEEPSVDAPPVDFDNKSSSSSSDENGLSSRGTINKQQFKKSTKDTSPQPTDSHRSSRSGSRVREKMSLSSNSQFLPQAWQRPPQRASDIPKGSRMSDMESDLGRQFNDEDEVLKPRLKLKAGYTRRELHSRVRSPNPQRKKTRPPSPSQEDMSSPRKSFNVPGEPLRLESELDNSPKRKFKLPLLHEDSSLTENRPQKKNKTIQLPKRKRKIRQSPEEIHHFPEESQRPMFKIPDLFSAESDLDAGSTVPDREDSPTSVSRRPTSPLYEIGTPSSSRPVCPMCNEDVDQKLLNEFKEKHPRMTLQQEQRFCLLHRKASAKAAWVEKGYPDIKWYALDRRITERYGFLRGILEGGKSHFGEIFGRKVKSGQNKTLLRSEGSLTPGYYGIRGLRAMSENIIREFSSLLRKRSVQDRLVSARGHTAYVQAVLVPELTVQLIMEDMGINQEEARAVLMDSIWVGELLNEEVADVVVSEDESLSDLSDIRTL</sequence>
<feature type="compositionally biased region" description="Polar residues" evidence="8">
    <location>
        <begin position="62"/>
        <end position="75"/>
    </location>
</feature>
<evidence type="ECO:0000259" key="9">
    <source>
        <dbReference type="SMART" id="SM01312"/>
    </source>
</evidence>
<proteinExistence type="inferred from homology"/>
<evidence type="ECO:0000256" key="5">
    <source>
        <dbReference type="ARBA" id="ARBA00015162"/>
    </source>
</evidence>
<protein>
    <recommendedName>
        <fullName evidence="5">Restriction of telomere capping protein 4</fullName>
    </recommendedName>
</protein>
<organism evidence="10 11">
    <name type="scientific">Lasiosphaeris hirsuta</name>
    <dbReference type="NCBI Taxonomy" id="260670"/>
    <lineage>
        <taxon>Eukaryota</taxon>
        <taxon>Fungi</taxon>
        <taxon>Dikarya</taxon>
        <taxon>Ascomycota</taxon>
        <taxon>Pezizomycotina</taxon>
        <taxon>Sordariomycetes</taxon>
        <taxon>Sordariomycetidae</taxon>
        <taxon>Sordariales</taxon>
        <taxon>Lasiosphaeriaceae</taxon>
        <taxon>Lasiosphaeris</taxon>
    </lineage>
</organism>
<evidence type="ECO:0000256" key="1">
    <source>
        <dbReference type="ARBA" id="ARBA00002738"/>
    </source>
</evidence>
<evidence type="ECO:0000256" key="4">
    <source>
        <dbReference type="ARBA" id="ARBA00009461"/>
    </source>
</evidence>
<evidence type="ECO:0000256" key="2">
    <source>
        <dbReference type="ARBA" id="ARBA00004123"/>
    </source>
</evidence>
<comment type="similarity">
    <text evidence="4">Belongs to the RTC4 family.</text>
</comment>
<reference evidence="10" key="1">
    <citation type="submission" date="2023-06" db="EMBL/GenBank/DDBJ databases">
        <title>Genome-scale phylogeny and comparative genomics of the fungal order Sordariales.</title>
        <authorList>
            <consortium name="Lawrence Berkeley National Laboratory"/>
            <person name="Hensen N."/>
            <person name="Bonometti L."/>
            <person name="Westerberg I."/>
            <person name="Brannstrom I.O."/>
            <person name="Guillou S."/>
            <person name="Cros-Aarteil S."/>
            <person name="Calhoun S."/>
            <person name="Haridas S."/>
            <person name="Kuo A."/>
            <person name="Mondo S."/>
            <person name="Pangilinan J."/>
            <person name="Riley R."/>
            <person name="Labutti K."/>
            <person name="Andreopoulos B."/>
            <person name="Lipzen A."/>
            <person name="Chen C."/>
            <person name="Yanf M."/>
            <person name="Daum C."/>
            <person name="Ng V."/>
            <person name="Clum A."/>
            <person name="Steindorff A."/>
            <person name="Ohm R."/>
            <person name="Martin F."/>
            <person name="Silar P."/>
            <person name="Natvig D."/>
            <person name="Lalanne C."/>
            <person name="Gautier V."/>
            <person name="Ament-Velasquez S.L."/>
            <person name="Kruys A."/>
            <person name="Hutchinson M.I."/>
            <person name="Powell A.J."/>
            <person name="Barry K."/>
            <person name="Miller A.N."/>
            <person name="Grigoriev I.V."/>
            <person name="Debuchy R."/>
            <person name="Gladieux P."/>
            <person name="Thoren M.H."/>
            <person name="Johannesson H."/>
        </authorList>
    </citation>
    <scope>NUCLEOTIDE SEQUENCE</scope>
    <source>
        <strain evidence="10">SMH4607-1</strain>
    </source>
</reference>
<feature type="region of interest" description="Disordered" evidence="8">
    <location>
        <begin position="280"/>
        <end position="314"/>
    </location>
</feature>